<dbReference type="Gene3D" id="2.40.50.180">
    <property type="entry name" value="CheA-289, Domain 4"/>
    <property type="match status" value="1"/>
</dbReference>
<dbReference type="Proteomes" id="UP000646426">
    <property type="component" value="Unassembled WGS sequence"/>
</dbReference>
<proteinExistence type="predicted"/>
<accession>A0A918T4U7</accession>
<dbReference type="AlphaFoldDB" id="A0A918T4U7"/>
<feature type="compositionally biased region" description="Pro residues" evidence="4">
    <location>
        <begin position="197"/>
        <end position="211"/>
    </location>
</feature>
<evidence type="ECO:0000256" key="1">
    <source>
        <dbReference type="ARBA" id="ARBA00004496"/>
    </source>
</evidence>
<evidence type="ECO:0000256" key="4">
    <source>
        <dbReference type="SAM" id="MobiDB-lite"/>
    </source>
</evidence>
<dbReference type="GO" id="GO:0007165">
    <property type="term" value="P:signal transduction"/>
    <property type="evidence" value="ECO:0007669"/>
    <property type="project" value="InterPro"/>
</dbReference>
<feature type="region of interest" description="Disordered" evidence="4">
    <location>
        <begin position="185"/>
        <end position="256"/>
    </location>
</feature>
<keyword evidence="7" id="KW-1185">Reference proteome</keyword>
<dbReference type="SUPFAM" id="SSF50341">
    <property type="entry name" value="CheW-like"/>
    <property type="match status" value="1"/>
</dbReference>
<evidence type="ECO:0000313" key="7">
    <source>
        <dbReference type="Proteomes" id="UP000646426"/>
    </source>
</evidence>
<evidence type="ECO:0000256" key="3">
    <source>
        <dbReference type="ARBA" id="ARBA00022490"/>
    </source>
</evidence>
<dbReference type="Pfam" id="PF01584">
    <property type="entry name" value="CheW"/>
    <property type="match status" value="1"/>
</dbReference>
<dbReference type="InterPro" id="IPR002545">
    <property type="entry name" value="CheW-lke_dom"/>
</dbReference>
<dbReference type="GO" id="GO:0006935">
    <property type="term" value="P:chemotaxis"/>
    <property type="evidence" value="ECO:0007669"/>
    <property type="project" value="InterPro"/>
</dbReference>
<dbReference type="EMBL" id="BMYD01000008">
    <property type="protein sequence ID" value="GHA90340.1"/>
    <property type="molecule type" value="Genomic_DNA"/>
</dbReference>
<gene>
    <name evidence="6" type="ORF">GCM10007067_30170</name>
</gene>
<comment type="caution">
    <text evidence="6">The sequence shown here is derived from an EMBL/GenBank/DDBJ whole genome shotgun (WGS) entry which is preliminary data.</text>
</comment>
<name>A0A918T4U7_9GAMM</name>
<dbReference type="Gene3D" id="2.30.30.40">
    <property type="entry name" value="SH3 Domains"/>
    <property type="match status" value="1"/>
</dbReference>
<sequence length="391" mass="40267">MNQPLIDAYLDELLGPAPREPAQAAPAVEPLADDEAVHAAVADAVTDATHDALAVALLEDYDRPASPSATDADAGVADAIATTDVDDGVHVAACAQDDVSAPAAAADAPADACVIAEESMLDNARVAPTPAFDADALAADLLAEFDREAAAMAKPAAPAPKPVVDEDLAAALLAEFDQEFAAPASAAKPPVAKAPAATPPAPAPAPAPAEPEPVARSSAPKRFELPESFAPVPPTRRIDAPAPALRPKGDSRPGQARTGRWLRVCVDADRYAVELLSVQEVVRVAPIVSMRGADSAVLGVMNLRGRIVPVYDLGLWLGTCAVRPGEDSRIVVVERNDELIGLLVTAVQDVVTLAEVHIEPPLGAGIRGAIVGVARVNDAPTVLLDANWLFD</sequence>
<dbReference type="InterPro" id="IPR039315">
    <property type="entry name" value="CheW"/>
</dbReference>
<evidence type="ECO:0000313" key="6">
    <source>
        <dbReference type="EMBL" id="GHA90340.1"/>
    </source>
</evidence>
<dbReference type="PANTHER" id="PTHR22617:SF45">
    <property type="entry name" value="CHEMOTAXIS PROTEIN CHEW"/>
    <property type="match status" value="1"/>
</dbReference>
<dbReference type="RefSeq" id="WP_189457935.1">
    <property type="nucleotide sequence ID" value="NZ_BMYD01000008.1"/>
</dbReference>
<dbReference type="PROSITE" id="PS50851">
    <property type="entry name" value="CHEW"/>
    <property type="match status" value="1"/>
</dbReference>
<evidence type="ECO:0000256" key="2">
    <source>
        <dbReference type="ARBA" id="ARBA00021483"/>
    </source>
</evidence>
<dbReference type="PANTHER" id="PTHR22617">
    <property type="entry name" value="CHEMOTAXIS SENSOR HISTIDINE KINASE-RELATED"/>
    <property type="match status" value="1"/>
</dbReference>
<reference evidence="6" key="2">
    <citation type="submission" date="2020-09" db="EMBL/GenBank/DDBJ databases">
        <authorList>
            <person name="Sun Q."/>
            <person name="Kim S."/>
        </authorList>
    </citation>
    <scope>NUCLEOTIDE SEQUENCE</scope>
    <source>
        <strain evidence="6">KCTC 23077</strain>
    </source>
</reference>
<feature type="domain" description="CheW-like" evidence="5">
    <location>
        <begin position="258"/>
        <end position="391"/>
    </location>
</feature>
<keyword evidence="3" id="KW-0963">Cytoplasm</keyword>
<dbReference type="GO" id="GO:0005829">
    <property type="term" value="C:cytosol"/>
    <property type="evidence" value="ECO:0007669"/>
    <property type="project" value="TreeGrafter"/>
</dbReference>
<protein>
    <recommendedName>
        <fullName evidence="2">Chemotaxis protein CheW</fullName>
    </recommendedName>
</protein>
<organism evidence="6 7">
    <name type="scientific">Cognatilysobacter bugurensis</name>
    <dbReference type="NCBI Taxonomy" id="543356"/>
    <lineage>
        <taxon>Bacteria</taxon>
        <taxon>Pseudomonadati</taxon>
        <taxon>Pseudomonadota</taxon>
        <taxon>Gammaproteobacteria</taxon>
        <taxon>Lysobacterales</taxon>
        <taxon>Lysobacteraceae</taxon>
        <taxon>Cognatilysobacter</taxon>
    </lineage>
</organism>
<dbReference type="InterPro" id="IPR036061">
    <property type="entry name" value="CheW-like_dom_sf"/>
</dbReference>
<feature type="compositionally biased region" description="Low complexity" evidence="4">
    <location>
        <begin position="185"/>
        <end position="196"/>
    </location>
</feature>
<evidence type="ECO:0000259" key="5">
    <source>
        <dbReference type="PROSITE" id="PS50851"/>
    </source>
</evidence>
<reference evidence="6" key="1">
    <citation type="journal article" date="2014" name="Int. J. Syst. Evol. Microbiol.">
        <title>Complete genome sequence of Corynebacterium casei LMG S-19264T (=DSM 44701T), isolated from a smear-ripened cheese.</title>
        <authorList>
            <consortium name="US DOE Joint Genome Institute (JGI-PGF)"/>
            <person name="Walter F."/>
            <person name="Albersmeier A."/>
            <person name="Kalinowski J."/>
            <person name="Ruckert C."/>
        </authorList>
    </citation>
    <scope>NUCLEOTIDE SEQUENCE</scope>
    <source>
        <strain evidence="6">KCTC 23077</strain>
    </source>
</reference>
<comment type="subcellular location">
    <subcellularLocation>
        <location evidence="1">Cytoplasm</location>
    </subcellularLocation>
</comment>
<dbReference type="SMART" id="SM00260">
    <property type="entry name" value="CheW"/>
    <property type="match status" value="1"/>
</dbReference>